<dbReference type="EMBL" id="CM034403">
    <property type="protein sequence ID" value="KAJ0174408.1"/>
    <property type="molecule type" value="Genomic_DNA"/>
</dbReference>
<protein>
    <submittedName>
        <fullName evidence="1">Uncharacterized protein</fullName>
    </submittedName>
</protein>
<evidence type="ECO:0000313" key="1">
    <source>
        <dbReference type="EMBL" id="KAJ0174408.1"/>
    </source>
</evidence>
<accession>A0ACC1CRT7</accession>
<dbReference type="Proteomes" id="UP000824533">
    <property type="component" value="Linkage Group LG17"/>
</dbReference>
<gene>
    <name evidence="1" type="ORF">K1T71_009516</name>
</gene>
<proteinExistence type="predicted"/>
<sequence>MCYKCAAALLRETGTWSLMPEHNSRLLWRHTLDQGWSPSSRENTLPPGCGMQKEDAEAIRQDISSVLRRSRLPKPNLTRAEYIALKNIRNKPEITVLRADKGNATVVMDTSDYNSKIQDLLSDESTYKKVKTDPTDKVTKQTIAVMKKHSEKLSLDVSALTPSCAKAPKLYGLPKIHKNNIALRT</sequence>
<reference evidence="1 2" key="1">
    <citation type="journal article" date="2021" name="Front. Genet.">
        <title>Chromosome-Level Genome Assembly Reveals Significant Gene Expansion in the Toll and IMD Signaling Pathways of Dendrolimus kikuchii.</title>
        <authorList>
            <person name="Zhou J."/>
            <person name="Wu P."/>
            <person name="Xiong Z."/>
            <person name="Liu N."/>
            <person name="Zhao N."/>
            <person name="Ji M."/>
            <person name="Qiu Y."/>
            <person name="Yang B."/>
        </authorList>
    </citation>
    <scope>NUCLEOTIDE SEQUENCE [LARGE SCALE GENOMIC DNA]</scope>
    <source>
        <strain evidence="1">Ann1</strain>
    </source>
</reference>
<name>A0ACC1CRT7_9NEOP</name>
<evidence type="ECO:0000313" key="2">
    <source>
        <dbReference type="Proteomes" id="UP000824533"/>
    </source>
</evidence>
<comment type="caution">
    <text evidence="1">The sequence shown here is derived from an EMBL/GenBank/DDBJ whole genome shotgun (WGS) entry which is preliminary data.</text>
</comment>
<keyword evidence="2" id="KW-1185">Reference proteome</keyword>
<organism evidence="1 2">
    <name type="scientific">Dendrolimus kikuchii</name>
    <dbReference type="NCBI Taxonomy" id="765133"/>
    <lineage>
        <taxon>Eukaryota</taxon>
        <taxon>Metazoa</taxon>
        <taxon>Ecdysozoa</taxon>
        <taxon>Arthropoda</taxon>
        <taxon>Hexapoda</taxon>
        <taxon>Insecta</taxon>
        <taxon>Pterygota</taxon>
        <taxon>Neoptera</taxon>
        <taxon>Endopterygota</taxon>
        <taxon>Lepidoptera</taxon>
        <taxon>Glossata</taxon>
        <taxon>Ditrysia</taxon>
        <taxon>Bombycoidea</taxon>
        <taxon>Lasiocampidae</taxon>
        <taxon>Dendrolimus</taxon>
    </lineage>
</organism>